<sequence>MGRLGYVSYCWSIGTTSFRTKEFNRKIEAQLAIMQRFRALPENVGKNWKANKPLQKAYYEYMQECGFVEGQAQRPDKDAREKTSGLCDIGVLDTARNITPVGEHLLSVAADNDFSTDNDLEIEKDSYIYFKQLLKMYTDIGGNIVRPFVVTLYVLHELEYLSYEEFTYLLPLCINSQTMELVMVGIKKCRQGEMTIDDMIGNVLQVKDNYQTALAYFQTQRVTEQVICEIGLNRKSADYDKSYYPVYKELHDIVFDGKEDCLPLYEALGKVKTKSWWRKLLFETNSTSVIKKQGRAALQDVPILQVKSENAFRKAFFALLHLYKAKATLGDYFDLNRRYMKATDTIIFHDGKVELDVLPTGYVADVRDSLQRIMFQKSYNLYQDLPLAQIENGLAFVQENVYHNLSVKFGYELQDTAAVKQVVEAKRYERFNRLIDKRFTPVKLIELFDYFESRNDEKLRELITDNADVPTMFEYCLGIAWYLISGRQGQVLEYMNLSLESDLLPKTHAGGGEADIVWKYAATDDYPCHTLLLEATLADGTNQRRMEMEPVSRHLGEYLLAHEEEEAYCVFVTTSLALQVIADFRGRKHIGYWKREGNEERSVDNMKIIPLKTEAIKTFLHLGFQYAQLYDIFSKAYASDVKSPSQWYETHIVKETELRNRYS</sequence>
<keyword evidence="1" id="KW-0540">Nuclease</keyword>
<accession>A0A927WNH0</accession>
<keyword evidence="1" id="KW-0378">Hydrolase</keyword>
<comment type="caution">
    <text evidence="1">The sequence shown here is derived from an EMBL/GenBank/DDBJ whole genome shotgun (WGS) entry which is preliminary data.</text>
</comment>
<dbReference type="EMBL" id="SVBY01000046">
    <property type="protein sequence ID" value="MBE6092950.1"/>
    <property type="molecule type" value="Genomic_DNA"/>
</dbReference>
<dbReference type="GO" id="GO:0004519">
    <property type="term" value="F:endonuclease activity"/>
    <property type="evidence" value="ECO:0007669"/>
    <property type="project" value="UniProtKB-KW"/>
</dbReference>
<dbReference type="AlphaFoldDB" id="A0A927WNH0"/>
<name>A0A927WNH0_SELRU</name>
<organism evidence="1 2">
    <name type="scientific">Selenomonas ruminantium</name>
    <dbReference type="NCBI Taxonomy" id="971"/>
    <lineage>
        <taxon>Bacteria</taxon>
        <taxon>Bacillati</taxon>
        <taxon>Bacillota</taxon>
        <taxon>Negativicutes</taxon>
        <taxon>Selenomonadales</taxon>
        <taxon>Selenomonadaceae</taxon>
        <taxon>Selenomonas</taxon>
    </lineage>
</organism>
<evidence type="ECO:0000313" key="1">
    <source>
        <dbReference type="EMBL" id="MBE6092950.1"/>
    </source>
</evidence>
<gene>
    <name evidence="1" type="ORF">E7201_07285</name>
</gene>
<dbReference type="InterPro" id="IPR018573">
    <property type="entry name" value="Restrct_endonuc_II_AlwI"/>
</dbReference>
<reference evidence="1" key="1">
    <citation type="submission" date="2019-04" db="EMBL/GenBank/DDBJ databases">
        <title>Evolution of Biomass-Degrading Anaerobic Consortia Revealed by Metagenomics.</title>
        <authorList>
            <person name="Peng X."/>
        </authorList>
    </citation>
    <scope>NUCLEOTIDE SEQUENCE</scope>
    <source>
        <strain evidence="1">SIG240</strain>
    </source>
</reference>
<proteinExistence type="predicted"/>
<dbReference type="Proteomes" id="UP000761380">
    <property type="component" value="Unassembled WGS sequence"/>
</dbReference>
<dbReference type="Gene3D" id="3.40.91.50">
    <property type="match status" value="1"/>
</dbReference>
<protein>
    <submittedName>
        <fullName evidence="1">AlwI family type II restriction endonuclease</fullName>
    </submittedName>
</protein>
<dbReference type="Pfam" id="PF09491">
    <property type="entry name" value="RE_AlwI"/>
    <property type="match status" value="1"/>
</dbReference>
<evidence type="ECO:0000313" key="2">
    <source>
        <dbReference type="Proteomes" id="UP000761380"/>
    </source>
</evidence>
<keyword evidence="1" id="KW-0255">Endonuclease</keyword>